<dbReference type="InterPro" id="IPR002182">
    <property type="entry name" value="NB-ARC"/>
</dbReference>
<dbReference type="OrthoDB" id="954254at2759"/>
<dbReference type="Pfam" id="PF18052">
    <property type="entry name" value="Rx_N"/>
    <property type="match status" value="1"/>
</dbReference>
<gene>
    <name evidence="10" type="primary">LOC111310551</name>
</gene>
<keyword evidence="2" id="KW-0547">Nucleotide-binding</keyword>
<dbReference type="KEGG" id="dzi:111310551"/>
<keyword evidence="4" id="KW-0472">Membrane</keyword>
<dbReference type="PANTHER" id="PTHR23155">
    <property type="entry name" value="DISEASE RESISTANCE PROTEIN RP"/>
    <property type="match status" value="1"/>
</dbReference>
<organism evidence="9 10">
    <name type="scientific">Durio zibethinus</name>
    <name type="common">Durian</name>
    <dbReference type="NCBI Taxonomy" id="66656"/>
    <lineage>
        <taxon>Eukaryota</taxon>
        <taxon>Viridiplantae</taxon>
        <taxon>Streptophyta</taxon>
        <taxon>Embryophyta</taxon>
        <taxon>Tracheophyta</taxon>
        <taxon>Spermatophyta</taxon>
        <taxon>Magnoliopsida</taxon>
        <taxon>eudicotyledons</taxon>
        <taxon>Gunneridae</taxon>
        <taxon>Pentapetalae</taxon>
        <taxon>rosids</taxon>
        <taxon>malvids</taxon>
        <taxon>Malvales</taxon>
        <taxon>Malvaceae</taxon>
        <taxon>Helicteroideae</taxon>
        <taxon>Durio</taxon>
    </lineage>
</organism>
<dbReference type="PANTHER" id="PTHR23155:SF1185">
    <property type="entry name" value="DISEASE RESISTANCE RPP8-LIKE PROTEIN 3-RELATED"/>
    <property type="match status" value="1"/>
</dbReference>
<dbReference type="Gene3D" id="1.20.5.4130">
    <property type="match status" value="1"/>
</dbReference>
<dbReference type="AlphaFoldDB" id="A0A6P6ALR7"/>
<evidence type="ECO:0000256" key="2">
    <source>
        <dbReference type="ARBA" id="ARBA00022741"/>
    </source>
</evidence>
<protein>
    <submittedName>
        <fullName evidence="10">Disease resistance protein At1g50180</fullName>
    </submittedName>
</protein>
<feature type="domain" description="Disease resistance R13L4/SHOC-2-like LRR" evidence="8">
    <location>
        <begin position="590"/>
        <end position="785"/>
    </location>
</feature>
<accession>A0A6P6ALR7</accession>
<dbReference type="SUPFAM" id="SSF52058">
    <property type="entry name" value="L domain-like"/>
    <property type="match status" value="1"/>
</dbReference>
<dbReference type="Gene3D" id="1.10.10.10">
    <property type="entry name" value="Winged helix-like DNA-binding domain superfamily/Winged helix DNA-binding domain"/>
    <property type="match status" value="1"/>
</dbReference>
<dbReference type="InterPro" id="IPR027417">
    <property type="entry name" value="P-loop_NTPase"/>
</dbReference>
<dbReference type="SUPFAM" id="SSF52540">
    <property type="entry name" value="P-loop containing nucleoside triphosphate hydrolases"/>
    <property type="match status" value="2"/>
</dbReference>
<evidence type="ECO:0000256" key="1">
    <source>
        <dbReference type="ARBA" id="ARBA00022737"/>
    </source>
</evidence>
<dbReference type="InterPro" id="IPR036388">
    <property type="entry name" value="WH-like_DNA-bd_sf"/>
</dbReference>
<dbReference type="Gene3D" id="3.80.10.10">
    <property type="entry name" value="Ribonuclease Inhibitor"/>
    <property type="match status" value="1"/>
</dbReference>
<feature type="domain" description="Disease resistance N-terminal" evidence="6">
    <location>
        <begin position="2"/>
        <end position="37"/>
    </location>
</feature>
<feature type="domain" description="Disease resistance protein winged helix" evidence="7">
    <location>
        <begin position="433"/>
        <end position="507"/>
    </location>
</feature>
<keyword evidence="1" id="KW-0677">Repeat</keyword>
<evidence type="ECO:0000259" key="7">
    <source>
        <dbReference type="Pfam" id="PF23559"/>
    </source>
</evidence>
<dbReference type="FunFam" id="3.40.50.300:FF:001091">
    <property type="entry name" value="Probable disease resistance protein At1g61300"/>
    <property type="match status" value="1"/>
</dbReference>
<evidence type="ECO:0000313" key="10">
    <source>
        <dbReference type="RefSeq" id="XP_022765773.1"/>
    </source>
</evidence>
<dbReference type="GO" id="GO:0043531">
    <property type="term" value="F:ADP binding"/>
    <property type="evidence" value="ECO:0007669"/>
    <property type="project" value="InterPro"/>
</dbReference>
<dbReference type="Gene3D" id="1.10.8.430">
    <property type="entry name" value="Helical domain of apoptotic protease-activating factors"/>
    <property type="match status" value="1"/>
</dbReference>
<evidence type="ECO:0000259" key="6">
    <source>
        <dbReference type="Pfam" id="PF18052"/>
    </source>
</evidence>
<dbReference type="Pfam" id="PF23598">
    <property type="entry name" value="LRR_14"/>
    <property type="match status" value="1"/>
</dbReference>
<dbReference type="InterPro" id="IPR058922">
    <property type="entry name" value="WHD_DRP"/>
</dbReference>
<name>A0A6P6ALR7_DURZI</name>
<dbReference type="InterPro" id="IPR041118">
    <property type="entry name" value="Rx_N"/>
</dbReference>
<dbReference type="InterPro" id="IPR042197">
    <property type="entry name" value="Apaf_helical"/>
</dbReference>
<reference evidence="10" key="1">
    <citation type="submission" date="2025-08" db="UniProtKB">
        <authorList>
            <consortium name="RefSeq"/>
        </authorList>
    </citation>
    <scope>IDENTIFICATION</scope>
    <source>
        <tissue evidence="10">Fruit stalk</tissue>
    </source>
</reference>
<evidence type="ECO:0000259" key="5">
    <source>
        <dbReference type="Pfam" id="PF00931"/>
    </source>
</evidence>
<evidence type="ECO:0000259" key="8">
    <source>
        <dbReference type="Pfam" id="PF23598"/>
    </source>
</evidence>
<dbReference type="Gene3D" id="3.40.50.300">
    <property type="entry name" value="P-loop containing nucleotide triphosphate hydrolases"/>
    <property type="match status" value="1"/>
</dbReference>
<keyword evidence="3" id="KW-0611">Plant defense</keyword>
<proteinExistence type="predicted"/>
<evidence type="ECO:0000256" key="4">
    <source>
        <dbReference type="SAM" id="Phobius"/>
    </source>
</evidence>
<feature type="transmembrane region" description="Helical" evidence="4">
    <location>
        <begin position="314"/>
        <end position="336"/>
    </location>
</feature>
<sequence length="793" mass="92470">MIRNWVAEIRDIAYDAEDVLEIYALKAVESRRSSSSRYAFLKCSFLLGKWNNIKLLCKVGSEIEGLTARLNILTARLPTYGLKEIKERERPPSSPENWFINRRTYSHKIEQNVVGLEEDTNFLLTQLVRTDCRVVAICGMGGLGKTTLAKKVYHQCKVGRHFEFFIWVFVSQQWQQRNIWETFLYELLSPSKERLGDGQMEKEFKEKWKEIQKMNNDAVAKMLHEELQKSKCLVVLDDIWDNIVWDALKPGFPTEETSTKFMITTRNRNLVHRVDPNVFIHEPRCLNDEDSWELFEKTAIPKLNINPAAFVRDAWMYITGNSLLITIASFIFVILCKLKQPHFSYLPSAYRVKASLEKLGREMVKHCRGLPLAIVVLGGLLSSKRTYDEWDTIHQCIKSYLKREDFGIFQLLALSYDDLLFELKPCFLYLGVLPEDFQISRDRLINLWVAEGIILQPRKERESEESLEDVAYRYLTELTERYMVNVERRDPSGRIKRCQMHDLMREFCLSKAEEENFFQVLPCYGAREKSLNISSSSTKEKGRVRRLSLHLNNFPGDIALQCEESPFRSVIGFSLDRYSGISQTLIETFVRKFKLLRILDLEGVKGFGIPETIGKLIHLRLLNLRSAWIGNLPPSIGNLSCLLTLRLDPFESATTIPDVLWKLKRLRHLYLPPWYGSGTERLQFADLSDLRTLVNFQTCNAEVEDLIRLTNLRKLKIVIFDEISQRRFKRIFESPTITFNYLRDFSIELAISLLSDSQDIDNIKSRCPRLQRLKLNGKVVYQKTPDVFRIEEE</sequence>
<keyword evidence="9" id="KW-1185">Reference proteome</keyword>
<dbReference type="Pfam" id="PF00931">
    <property type="entry name" value="NB-ARC"/>
    <property type="match status" value="1"/>
</dbReference>
<dbReference type="RefSeq" id="XP_022765773.1">
    <property type="nucleotide sequence ID" value="XM_022910038.1"/>
</dbReference>
<dbReference type="GeneID" id="111310551"/>
<dbReference type="PRINTS" id="PR00364">
    <property type="entry name" value="DISEASERSIST"/>
</dbReference>
<dbReference type="Pfam" id="PF23559">
    <property type="entry name" value="WHD_DRP"/>
    <property type="match status" value="1"/>
</dbReference>
<dbReference type="GO" id="GO:0098542">
    <property type="term" value="P:defense response to other organism"/>
    <property type="evidence" value="ECO:0007669"/>
    <property type="project" value="TreeGrafter"/>
</dbReference>
<keyword evidence="4" id="KW-1133">Transmembrane helix</keyword>
<evidence type="ECO:0000256" key="3">
    <source>
        <dbReference type="ARBA" id="ARBA00022821"/>
    </source>
</evidence>
<dbReference type="InterPro" id="IPR044974">
    <property type="entry name" value="Disease_R_plants"/>
</dbReference>
<feature type="domain" description="NB-ARC" evidence="5">
    <location>
        <begin position="120"/>
        <end position="302"/>
    </location>
</feature>
<dbReference type="Proteomes" id="UP000515121">
    <property type="component" value="Unplaced"/>
</dbReference>
<dbReference type="FunFam" id="1.10.10.10:FF:000322">
    <property type="entry name" value="Probable disease resistance protein At1g63360"/>
    <property type="match status" value="1"/>
</dbReference>
<dbReference type="InterPro" id="IPR032675">
    <property type="entry name" value="LRR_dom_sf"/>
</dbReference>
<dbReference type="InterPro" id="IPR055414">
    <property type="entry name" value="LRR_R13L4/SHOC2-like"/>
</dbReference>
<keyword evidence="4" id="KW-0812">Transmembrane</keyword>
<evidence type="ECO:0000313" key="9">
    <source>
        <dbReference type="Proteomes" id="UP000515121"/>
    </source>
</evidence>